<comment type="caution">
    <text evidence="4">The sequence shown here is derived from an EMBL/GenBank/DDBJ whole genome shotgun (WGS) entry which is preliminary data.</text>
</comment>
<evidence type="ECO:0000256" key="1">
    <source>
        <dbReference type="SAM" id="MobiDB-lite"/>
    </source>
</evidence>
<evidence type="ECO:0000256" key="2">
    <source>
        <dbReference type="SAM" id="Phobius"/>
    </source>
</evidence>
<feature type="transmembrane region" description="Helical" evidence="2">
    <location>
        <begin position="88"/>
        <end position="111"/>
    </location>
</feature>
<dbReference type="Pfam" id="PF11181">
    <property type="entry name" value="YflT"/>
    <property type="match status" value="1"/>
</dbReference>
<dbReference type="InterPro" id="IPR052948">
    <property type="entry name" value="Low_temp-induced_all0457"/>
</dbReference>
<evidence type="ECO:0000313" key="5">
    <source>
        <dbReference type="Proteomes" id="UP000326912"/>
    </source>
</evidence>
<sequence>MTTAERTTAVGVFSEQALAEQAMSQLHKAGFTDEQIGFVTRDPQQSQTSDVENTSSAGSAAAGAVSGGVIGGIIGAATSLLIPGIGPILATGILVTTIGGVALGALAGGLAGSLMHLGVPEHEARYYEDQLNTGRSIITVNAPGRYNEAVNILRQYGASDAETRADAPVAETSSAADASAGVVPMVTYPAGLAGIDGPAGMINPGLPLDAAFPVEPAASTNELSGRSLNEPVYAAEQTDPENDDTVQVRAARPAQNIANNSQTMAPDVNGPVPAPARSADTYNNR</sequence>
<dbReference type="AlphaFoldDB" id="A0A5J4KKQ5"/>
<evidence type="ECO:0000313" key="4">
    <source>
        <dbReference type="EMBL" id="GER88393.1"/>
    </source>
</evidence>
<proteinExistence type="predicted"/>
<dbReference type="RefSeq" id="WP_151756298.1">
    <property type="nucleotide sequence ID" value="NZ_BKZW01000001.1"/>
</dbReference>
<dbReference type="InterPro" id="IPR025889">
    <property type="entry name" value="GSP17M-like_dom"/>
</dbReference>
<protein>
    <recommendedName>
        <fullName evidence="3">General stress protein 17M-like domain-containing protein</fullName>
    </recommendedName>
</protein>
<gene>
    <name evidence="4" type="ORF">KDW_25550</name>
</gene>
<dbReference type="EMBL" id="BKZW01000001">
    <property type="protein sequence ID" value="GER88393.1"/>
    <property type="molecule type" value="Genomic_DNA"/>
</dbReference>
<feature type="region of interest" description="Disordered" evidence="1">
    <location>
        <begin position="236"/>
        <end position="285"/>
    </location>
</feature>
<keyword evidence="5" id="KW-1185">Reference proteome</keyword>
<feature type="domain" description="General stress protein 17M-like" evidence="3">
    <location>
        <begin position="9"/>
        <end position="76"/>
    </location>
</feature>
<evidence type="ECO:0000259" key="3">
    <source>
        <dbReference type="Pfam" id="PF11181"/>
    </source>
</evidence>
<dbReference type="Proteomes" id="UP000326912">
    <property type="component" value="Unassembled WGS sequence"/>
</dbReference>
<organism evidence="4 5">
    <name type="scientific">Dictyobacter vulcani</name>
    <dbReference type="NCBI Taxonomy" id="2607529"/>
    <lineage>
        <taxon>Bacteria</taxon>
        <taxon>Bacillati</taxon>
        <taxon>Chloroflexota</taxon>
        <taxon>Ktedonobacteria</taxon>
        <taxon>Ktedonobacterales</taxon>
        <taxon>Dictyobacteraceae</taxon>
        <taxon>Dictyobacter</taxon>
    </lineage>
</organism>
<dbReference type="PANTHER" id="PTHR36109:SF2">
    <property type="entry name" value="MEMBRANE PROTEIN"/>
    <property type="match status" value="1"/>
</dbReference>
<name>A0A5J4KKQ5_9CHLR</name>
<accession>A0A5J4KKQ5</accession>
<reference evidence="4 5" key="1">
    <citation type="submission" date="2019-10" db="EMBL/GenBank/DDBJ databases">
        <title>Dictyobacter vulcani sp. nov., within the class Ktedonobacteria, isolated from soil of volcanic Mt. Zao.</title>
        <authorList>
            <person name="Zheng Y."/>
            <person name="Wang C.M."/>
            <person name="Sakai Y."/>
            <person name="Abe K."/>
            <person name="Yokota A."/>
            <person name="Yabe S."/>
        </authorList>
    </citation>
    <scope>NUCLEOTIDE SEQUENCE [LARGE SCALE GENOMIC DNA]</scope>
    <source>
        <strain evidence="4 5">W12</strain>
    </source>
</reference>
<dbReference type="PANTHER" id="PTHR36109">
    <property type="entry name" value="MEMBRANE PROTEIN-RELATED"/>
    <property type="match status" value="1"/>
</dbReference>
<feature type="transmembrane region" description="Helical" evidence="2">
    <location>
        <begin position="60"/>
        <end position="82"/>
    </location>
</feature>
<keyword evidence="2" id="KW-0812">Transmembrane</keyword>
<keyword evidence="2" id="KW-1133">Transmembrane helix</keyword>
<keyword evidence="2" id="KW-0472">Membrane</keyword>